<dbReference type="InterPro" id="IPR036388">
    <property type="entry name" value="WH-like_DNA-bd_sf"/>
</dbReference>
<comment type="caution">
    <text evidence="2">The sequence shown here is derived from an EMBL/GenBank/DDBJ whole genome shotgun (WGS) entry which is preliminary data.</text>
</comment>
<dbReference type="GO" id="GO:0010288">
    <property type="term" value="P:response to lead ion"/>
    <property type="evidence" value="ECO:0007669"/>
    <property type="project" value="TreeGrafter"/>
</dbReference>
<sequence length="227" mass="24167">MKEGPDIAHVAALIGDPARANILTALMAGKALTASELAEEAGIAMPTASGHLRKLEEGGLVVARKQGRHKYFALAGAQAGDVLEALMGFAVAQGHLRTRTGPRDAALRAARVCYNHLAGQAGVQMYDSLVRRGYLQIGEDGLSVTEAGGIFVADLGVSVHELAGRRAPLCRECLDWSERRSHLAGVLGRALFDLLLEKRWVDREAGSRAVRFSKAGRVAFDAAFPTN</sequence>
<dbReference type="GO" id="GO:0032791">
    <property type="term" value="F:lead ion binding"/>
    <property type="evidence" value="ECO:0007669"/>
    <property type="project" value="TreeGrafter"/>
</dbReference>
<dbReference type="OrthoDB" id="9797716at2"/>
<dbReference type="SMART" id="SM00418">
    <property type="entry name" value="HTH_ARSR"/>
    <property type="match status" value="1"/>
</dbReference>
<dbReference type="InterPro" id="IPR011991">
    <property type="entry name" value="ArsR-like_HTH"/>
</dbReference>
<dbReference type="SUPFAM" id="SSF46785">
    <property type="entry name" value="Winged helix' DNA-binding domain"/>
    <property type="match status" value="1"/>
</dbReference>
<dbReference type="CDD" id="cd00090">
    <property type="entry name" value="HTH_ARSR"/>
    <property type="match status" value="1"/>
</dbReference>
<accession>A0A916RA70</accession>
<dbReference type="InterPro" id="IPR036390">
    <property type="entry name" value="WH_DNA-bd_sf"/>
</dbReference>
<proteinExistence type="predicted"/>
<reference evidence="2 3" key="1">
    <citation type="journal article" date="2014" name="Int. J. Syst. Evol. Microbiol.">
        <title>Complete genome sequence of Corynebacterium casei LMG S-19264T (=DSM 44701T), isolated from a smear-ripened cheese.</title>
        <authorList>
            <consortium name="US DOE Joint Genome Institute (JGI-PGF)"/>
            <person name="Walter F."/>
            <person name="Albersmeier A."/>
            <person name="Kalinowski J."/>
            <person name="Ruckert C."/>
        </authorList>
    </citation>
    <scope>NUCLEOTIDE SEQUENCE [LARGE SCALE GENOMIC DNA]</scope>
    <source>
        <strain evidence="2 3">CGMCC 1.15896</strain>
    </source>
</reference>
<dbReference type="AlphaFoldDB" id="A0A916RA70"/>
<dbReference type="GO" id="GO:0046686">
    <property type="term" value="P:response to cadmium ion"/>
    <property type="evidence" value="ECO:0007669"/>
    <property type="project" value="TreeGrafter"/>
</dbReference>
<dbReference type="GO" id="GO:0003677">
    <property type="term" value="F:DNA binding"/>
    <property type="evidence" value="ECO:0007669"/>
    <property type="project" value="TreeGrafter"/>
</dbReference>
<keyword evidence="3" id="KW-1185">Reference proteome</keyword>
<dbReference type="PANTHER" id="PTHR39168:SF1">
    <property type="entry name" value="TRANSCRIPTIONAL REGULATORY PROTEIN"/>
    <property type="match status" value="1"/>
</dbReference>
<dbReference type="GO" id="GO:0003700">
    <property type="term" value="F:DNA-binding transcription factor activity"/>
    <property type="evidence" value="ECO:0007669"/>
    <property type="project" value="InterPro"/>
</dbReference>
<dbReference type="Proteomes" id="UP000596977">
    <property type="component" value="Unassembled WGS sequence"/>
</dbReference>
<organism evidence="2 3">
    <name type="scientific">Pelagibacterium lentulum</name>
    <dbReference type="NCBI Taxonomy" id="2029865"/>
    <lineage>
        <taxon>Bacteria</taxon>
        <taxon>Pseudomonadati</taxon>
        <taxon>Pseudomonadota</taxon>
        <taxon>Alphaproteobacteria</taxon>
        <taxon>Hyphomicrobiales</taxon>
        <taxon>Devosiaceae</taxon>
        <taxon>Pelagibacterium</taxon>
    </lineage>
</organism>
<evidence type="ECO:0000313" key="3">
    <source>
        <dbReference type="Proteomes" id="UP000596977"/>
    </source>
</evidence>
<dbReference type="Gene3D" id="1.10.10.10">
    <property type="entry name" value="Winged helix-like DNA-binding domain superfamily/Winged helix DNA-binding domain"/>
    <property type="match status" value="1"/>
</dbReference>
<evidence type="ECO:0000313" key="2">
    <source>
        <dbReference type="EMBL" id="GGA45404.1"/>
    </source>
</evidence>
<dbReference type="RefSeq" id="WP_127072868.1">
    <property type="nucleotide sequence ID" value="NZ_BMKB01000002.1"/>
</dbReference>
<gene>
    <name evidence="2" type="ORF">GCM10011499_13890</name>
</gene>
<dbReference type="PANTHER" id="PTHR39168">
    <property type="entry name" value="TRANSCRIPTIONAL REGULATOR-RELATED"/>
    <property type="match status" value="1"/>
</dbReference>
<protein>
    <submittedName>
        <fullName evidence="2">Transcriptional regulator</fullName>
    </submittedName>
</protein>
<dbReference type="PROSITE" id="PS50987">
    <property type="entry name" value="HTH_ARSR_2"/>
    <property type="match status" value="1"/>
</dbReference>
<dbReference type="GO" id="GO:0097063">
    <property type="term" value="F:cadmium ion sensor activity"/>
    <property type="evidence" value="ECO:0007669"/>
    <property type="project" value="TreeGrafter"/>
</dbReference>
<feature type="domain" description="HTH arsR-type" evidence="1">
    <location>
        <begin position="1"/>
        <end position="94"/>
    </location>
</feature>
<name>A0A916RA70_9HYPH</name>
<dbReference type="PRINTS" id="PR00778">
    <property type="entry name" value="HTHARSR"/>
</dbReference>
<dbReference type="Pfam" id="PF12840">
    <property type="entry name" value="HTH_20"/>
    <property type="match status" value="1"/>
</dbReference>
<evidence type="ECO:0000259" key="1">
    <source>
        <dbReference type="PROSITE" id="PS50987"/>
    </source>
</evidence>
<dbReference type="NCBIfam" id="NF033788">
    <property type="entry name" value="HTH_metalloreg"/>
    <property type="match status" value="1"/>
</dbReference>
<dbReference type="InterPro" id="IPR001845">
    <property type="entry name" value="HTH_ArsR_DNA-bd_dom"/>
</dbReference>
<dbReference type="EMBL" id="BMKB01000002">
    <property type="protein sequence ID" value="GGA45404.1"/>
    <property type="molecule type" value="Genomic_DNA"/>
</dbReference>
<dbReference type="InterPro" id="IPR052543">
    <property type="entry name" value="HTH_Metal-responsive_Reg"/>
</dbReference>